<dbReference type="Proteomes" id="UP000029228">
    <property type="component" value="Unassembled WGS sequence"/>
</dbReference>
<proteinExistence type="predicted"/>
<name>A0A090SPT7_9VIBR</name>
<feature type="region of interest" description="Disordered" evidence="1">
    <location>
        <begin position="1"/>
        <end position="29"/>
    </location>
</feature>
<reference evidence="2 3" key="1">
    <citation type="submission" date="2014-09" db="EMBL/GenBank/DDBJ databases">
        <title>Vibrio maritimus JCM 19235. (C45) whole genome shotgun sequence.</title>
        <authorList>
            <person name="Sawabe T."/>
            <person name="Meirelles P."/>
            <person name="Nakanishi M."/>
            <person name="Sayaka M."/>
            <person name="Hattori M."/>
            <person name="Ohkuma M."/>
        </authorList>
    </citation>
    <scope>NUCLEOTIDE SEQUENCE [LARGE SCALE GENOMIC DNA]</scope>
    <source>
        <strain evidence="3">JCM19235</strain>
    </source>
</reference>
<dbReference type="GO" id="GO:0004016">
    <property type="term" value="F:adenylate cyclase activity"/>
    <property type="evidence" value="ECO:0007669"/>
    <property type="project" value="UniProtKB-EC"/>
</dbReference>
<protein>
    <submittedName>
        <fullName evidence="2">Adenylate cyclase</fullName>
        <ecNumber evidence="2">4.6.1.1</ecNumber>
    </submittedName>
</protein>
<evidence type="ECO:0000313" key="3">
    <source>
        <dbReference type="Proteomes" id="UP000029228"/>
    </source>
</evidence>
<organism evidence="2 3">
    <name type="scientific">Vibrio maritimus</name>
    <dbReference type="NCBI Taxonomy" id="990268"/>
    <lineage>
        <taxon>Bacteria</taxon>
        <taxon>Pseudomonadati</taxon>
        <taxon>Pseudomonadota</taxon>
        <taxon>Gammaproteobacteria</taxon>
        <taxon>Vibrionales</taxon>
        <taxon>Vibrionaceae</taxon>
        <taxon>Vibrio</taxon>
    </lineage>
</organism>
<dbReference type="AlphaFoldDB" id="A0A090SPT7"/>
<keyword evidence="3" id="KW-1185">Reference proteome</keyword>
<feature type="compositionally biased region" description="Basic and acidic residues" evidence="1">
    <location>
        <begin position="1"/>
        <end position="12"/>
    </location>
</feature>
<accession>A0A090SPT7</accession>
<evidence type="ECO:0000313" key="2">
    <source>
        <dbReference type="EMBL" id="GAL21392.1"/>
    </source>
</evidence>
<keyword evidence="2" id="KW-0456">Lyase</keyword>
<reference evidence="2 3" key="2">
    <citation type="submission" date="2014-09" db="EMBL/GenBank/DDBJ databases">
        <authorList>
            <consortium name="NBRP consortium"/>
            <person name="Sawabe T."/>
            <person name="Meirelles P."/>
            <person name="Nakanishi M."/>
            <person name="Sayaka M."/>
            <person name="Hattori M."/>
            <person name="Ohkuma M."/>
        </authorList>
    </citation>
    <scope>NUCLEOTIDE SEQUENCE [LARGE SCALE GENOMIC DNA]</scope>
    <source>
        <strain evidence="3">JCM19235</strain>
    </source>
</reference>
<gene>
    <name evidence="2" type="ORF">JCM19235_4874</name>
</gene>
<evidence type="ECO:0000256" key="1">
    <source>
        <dbReference type="SAM" id="MobiDB-lite"/>
    </source>
</evidence>
<dbReference type="STRING" id="990268.JCM19235_4874"/>
<dbReference type="EMBL" id="BBMR01000008">
    <property type="protein sequence ID" value="GAL21392.1"/>
    <property type="molecule type" value="Genomic_DNA"/>
</dbReference>
<comment type="caution">
    <text evidence="2">The sequence shown here is derived from an EMBL/GenBank/DDBJ whole genome shotgun (WGS) entry which is preliminary data.</text>
</comment>
<sequence length="55" mass="6322">MAGLHQRPEYNAEHSSNIPDLTLHPTDIYPEGKMSRRYNQNCYQYLLPTSLVNSG</sequence>
<dbReference type="EC" id="4.6.1.1" evidence="2"/>